<feature type="transmembrane region" description="Helical" evidence="2">
    <location>
        <begin position="29"/>
        <end position="46"/>
    </location>
</feature>
<feature type="transmembrane region" description="Helical" evidence="2">
    <location>
        <begin position="6"/>
        <end position="24"/>
    </location>
</feature>
<protein>
    <submittedName>
        <fullName evidence="3">Uncharacterized protein</fullName>
    </submittedName>
</protein>
<reference evidence="3" key="1">
    <citation type="submission" date="2020-07" db="EMBL/GenBank/DDBJ databases">
        <title>Multicomponent nature underlies the extraordinary mechanical properties of spider dragline silk.</title>
        <authorList>
            <person name="Kono N."/>
            <person name="Nakamura H."/>
            <person name="Mori M."/>
            <person name="Yoshida Y."/>
            <person name="Ohtoshi R."/>
            <person name="Malay A.D."/>
            <person name="Moran D.A.P."/>
            <person name="Tomita M."/>
            <person name="Numata K."/>
            <person name="Arakawa K."/>
        </authorList>
    </citation>
    <scope>NUCLEOTIDE SEQUENCE</scope>
</reference>
<keyword evidence="2" id="KW-0812">Transmembrane</keyword>
<dbReference type="OrthoDB" id="6427406at2759"/>
<gene>
    <name evidence="3" type="primary">AVEN_91664_1</name>
    <name evidence="3" type="ORF">TNCT_325441</name>
</gene>
<name>A0A8X6LIX0_TRICU</name>
<keyword evidence="2" id="KW-1133">Transmembrane helix</keyword>
<organism evidence="3 4">
    <name type="scientific">Trichonephila clavata</name>
    <name type="common">Joro spider</name>
    <name type="synonym">Nephila clavata</name>
    <dbReference type="NCBI Taxonomy" id="2740835"/>
    <lineage>
        <taxon>Eukaryota</taxon>
        <taxon>Metazoa</taxon>
        <taxon>Ecdysozoa</taxon>
        <taxon>Arthropoda</taxon>
        <taxon>Chelicerata</taxon>
        <taxon>Arachnida</taxon>
        <taxon>Araneae</taxon>
        <taxon>Araneomorphae</taxon>
        <taxon>Entelegynae</taxon>
        <taxon>Araneoidea</taxon>
        <taxon>Nephilidae</taxon>
        <taxon>Trichonephila</taxon>
    </lineage>
</organism>
<feature type="coiled-coil region" evidence="1">
    <location>
        <begin position="223"/>
        <end position="250"/>
    </location>
</feature>
<dbReference type="AlphaFoldDB" id="A0A8X6LIX0"/>
<evidence type="ECO:0000313" key="3">
    <source>
        <dbReference type="EMBL" id="GFR12491.1"/>
    </source>
</evidence>
<keyword evidence="2" id="KW-0472">Membrane</keyword>
<accession>A0A8X6LIX0</accession>
<dbReference type="EMBL" id="BMAO01026789">
    <property type="protein sequence ID" value="GFR12491.1"/>
    <property type="molecule type" value="Genomic_DNA"/>
</dbReference>
<proteinExistence type="predicted"/>
<evidence type="ECO:0000256" key="2">
    <source>
        <dbReference type="SAM" id="Phobius"/>
    </source>
</evidence>
<dbReference type="Proteomes" id="UP000887116">
    <property type="component" value="Unassembled WGS sequence"/>
</dbReference>
<comment type="caution">
    <text evidence="3">The sequence shown here is derived from an EMBL/GenBank/DDBJ whole genome shotgun (WGS) entry which is preliminary data.</text>
</comment>
<sequence length="300" mass="34922">MLLKLGIILIFVISGHILWICGLLRCEIFVLTVDIFILASLPYFYFHSRKKTYIPPKKVVPVSHPIPEIESPNLYISRWWQLHAVNGDGKLPLNRLAYLKAKYRIGPFMKYRYAEELSIPFLKKLSQPPTKTKHCDDNVTEDCHPQLFVTKFTNKYLQYRSLLYYMQGIPNANVKYQVTFPEDPMSLPEKTSSSSAESKSAVPIISEESFLVASDIAPGFEETEETERKRLEFEKQIEESRKKLEDVQGVFHIIKQGKQLNHTIRDEKFSTISSDADESCYGLRRLFRFSRTKRKENSEK</sequence>
<keyword evidence="4" id="KW-1185">Reference proteome</keyword>
<evidence type="ECO:0000256" key="1">
    <source>
        <dbReference type="SAM" id="Coils"/>
    </source>
</evidence>
<evidence type="ECO:0000313" key="4">
    <source>
        <dbReference type="Proteomes" id="UP000887116"/>
    </source>
</evidence>
<keyword evidence="1" id="KW-0175">Coiled coil</keyword>